<protein>
    <recommendedName>
        <fullName evidence="2">C2H2-type domain-containing protein</fullName>
    </recommendedName>
</protein>
<organism evidence="3 4">
    <name type="scientific">Astyanax mexicanus</name>
    <name type="common">Blind cave fish</name>
    <name type="synonym">Astyanax fasciatus mexicanus</name>
    <dbReference type="NCBI Taxonomy" id="7994"/>
    <lineage>
        <taxon>Eukaryota</taxon>
        <taxon>Metazoa</taxon>
        <taxon>Chordata</taxon>
        <taxon>Craniata</taxon>
        <taxon>Vertebrata</taxon>
        <taxon>Euteleostomi</taxon>
        <taxon>Actinopterygii</taxon>
        <taxon>Neopterygii</taxon>
        <taxon>Teleostei</taxon>
        <taxon>Ostariophysi</taxon>
        <taxon>Characiformes</taxon>
        <taxon>Characoidei</taxon>
        <taxon>Acestrorhamphidae</taxon>
        <taxon>Acestrorhamphinae</taxon>
        <taxon>Astyanax</taxon>
    </lineage>
</organism>
<dbReference type="EMBL" id="JAICCE010000018">
    <property type="protein sequence ID" value="KAG9264672.1"/>
    <property type="molecule type" value="Genomic_DNA"/>
</dbReference>
<dbReference type="SMART" id="SM00355">
    <property type="entry name" value="ZnF_C2H2"/>
    <property type="match status" value="4"/>
</dbReference>
<dbReference type="Proteomes" id="UP000752171">
    <property type="component" value="Unassembled WGS sequence"/>
</dbReference>
<comment type="caution">
    <text evidence="3">The sequence shown here is derived from an EMBL/GenBank/DDBJ whole genome shotgun (WGS) entry which is preliminary data.</text>
</comment>
<evidence type="ECO:0000313" key="4">
    <source>
        <dbReference type="Proteomes" id="UP000752171"/>
    </source>
</evidence>
<name>A0A8T2L410_ASTMX</name>
<feature type="region of interest" description="Disordered" evidence="1">
    <location>
        <begin position="134"/>
        <end position="163"/>
    </location>
</feature>
<dbReference type="PANTHER" id="PTHR31912:SF34">
    <property type="entry name" value="NOTOCHORD-RELATED PROTEIN"/>
    <property type="match status" value="1"/>
</dbReference>
<reference evidence="3 4" key="1">
    <citation type="submission" date="2021-07" db="EMBL/GenBank/DDBJ databases">
        <authorList>
            <person name="Imarazene B."/>
            <person name="Zahm M."/>
            <person name="Klopp C."/>
            <person name="Cabau C."/>
            <person name="Beille S."/>
            <person name="Jouanno E."/>
            <person name="Castinel A."/>
            <person name="Lluch J."/>
            <person name="Gil L."/>
            <person name="Kuchtly C."/>
            <person name="Lopez Roques C."/>
            <person name="Donnadieu C."/>
            <person name="Parrinello H."/>
            <person name="Journot L."/>
            <person name="Du K."/>
            <person name="Schartl M."/>
            <person name="Retaux S."/>
            <person name="Guiguen Y."/>
        </authorList>
    </citation>
    <scope>NUCLEOTIDE SEQUENCE [LARGE SCALE GENOMIC DNA]</scope>
    <source>
        <strain evidence="3">Pach_M1</strain>
        <tissue evidence="3">Testis</tissue>
    </source>
</reference>
<evidence type="ECO:0000256" key="1">
    <source>
        <dbReference type="SAM" id="MobiDB-lite"/>
    </source>
</evidence>
<dbReference type="AlphaFoldDB" id="A0A8T2L410"/>
<feature type="compositionally biased region" description="Polar residues" evidence="1">
    <location>
        <begin position="143"/>
        <end position="155"/>
    </location>
</feature>
<evidence type="ECO:0000313" key="3">
    <source>
        <dbReference type="EMBL" id="KAG9264672.1"/>
    </source>
</evidence>
<dbReference type="PROSITE" id="PS00028">
    <property type="entry name" value="ZINC_FINGER_C2H2_1"/>
    <property type="match status" value="1"/>
</dbReference>
<dbReference type="PANTHER" id="PTHR31912">
    <property type="entry name" value="IP13529P"/>
    <property type="match status" value="1"/>
</dbReference>
<proteinExistence type="predicted"/>
<sequence>MAWNCKLCFVSLDTRAKLLMHYRLQHSHYSRISPLPCLYADCICTFHSFTALKAHLSRSHKNVGRLETEEAAHVFFSCHMCTCKQPFSEEALFGHLRSHLRKHEMVPCPFKNCNYRTNVYSSFNAHKSRKHMGSSDYDDSVVSAESGSAPATSSADCDEGPTQCESSGSLDLLEVESQCDAGNLRAELQRNLASLFLKMQTVLHVSNMATQEIIEHLSQIFALSQPLIKKTISDVLQSFDVPVTEASIEQVVSAVMDSNILTSSTAEGQDLSSAKRRKTYVEKNFPVVVPTQYVLEPGHTVVHVSILEMIQEMFRHTDILDKVKETTTSPKGHYVSHQDGSYFKDNELLSFSEDLTLPLILYTDDLEIANPLGTSRKIHKLSAVYWVLADLPVKYRSSLHVIQLATLCKVSDIQKFGYERVLAPLLKDLCTLEEDGVFIESIGKAVRGTVMCVVSDNLAAHSLAGFTKSFRAKYFCRFCKATQDQMHTCEVGSGEFCLRTKASHDFDVHAVTHGESQDQCGVQGDCVLNQRLKHFHTVTGFPPDVLHDLLEGIVPVELALCIGEMIRCKYFTHEYLNKRILSFPYQHADNVDKPKPIPKTFTVKNTIGGNGHENSTLLRLLPLIIGDKIPEGDGAWAVLMDLKEIVELGLSLTFTEETIQYLQTKIQDHRRMLLEVFPRFSLRPKHHYLEHYPDLIRCFGPVVQLWTMRFEGKHRFFKRVVQDTQNFKNVLNTLATRHQHMVAYHLSAPSFFKPHQQTSKVSSVMVSMLPDIAKAYIVQKTGSSMIYSTSRVNIDGTDYDVGMFVSVGQVGELPLFCKIEQIFLVNTEVVFLCQKHTSHYIEHLRSYELFPGSLTVHTVSQLNDQLPLSAYNTQGRLLITPKRYILV</sequence>
<dbReference type="InterPro" id="IPR013087">
    <property type="entry name" value="Znf_C2H2_type"/>
</dbReference>
<gene>
    <name evidence="3" type="ORF">AMEX_G20981</name>
</gene>
<accession>A0A8T2L410</accession>
<evidence type="ECO:0000259" key="2">
    <source>
        <dbReference type="PROSITE" id="PS00028"/>
    </source>
</evidence>
<feature type="domain" description="C2H2-type" evidence="2">
    <location>
        <begin position="5"/>
        <end position="26"/>
    </location>
</feature>